<dbReference type="Gene3D" id="3.30.70.100">
    <property type="match status" value="1"/>
</dbReference>
<feature type="domain" description="DUF1330" evidence="1">
    <location>
        <begin position="2"/>
        <end position="92"/>
    </location>
</feature>
<proteinExistence type="predicted"/>
<reference evidence="2 3" key="1">
    <citation type="submission" date="2022-10" db="EMBL/GenBank/DDBJ databases">
        <title>Defluviimonas sp. nov., isolated from ocean surface sediments.</title>
        <authorList>
            <person name="He W."/>
            <person name="Wang L."/>
            <person name="Zhang D.-F."/>
        </authorList>
    </citation>
    <scope>NUCLEOTIDE SEQUENCE [LARGE SCALE GENOMIC DNA]</scope>
    <source>
        <strain evidence="2 3">WL0050</strain>
    </source>
</reference>
<evidence type="ECO:0000313" key="3">
    <source>
        <dbReference type="Proteomes" id="UP001652564"/>
    </source>
</evidence>
<dbReference type="PANTHER" id="PTHR41521:SF4">
    <property type="entry name" value="BLR0684 PROTEIN"/>
    <property type="match status" value="1"/>
</dbReference>
<dbReference type="PANTHER" id="PTHR41521">
    <property type="match status" value="1"/>
</dbReference>
<keyword evidence="3" id="KW-1185">Reference proteome</keyword>
<dbReference type="InterPro" id="IPR011008">
    <property type="entry name" value="Dimeric_a/b-barrel"/>
</dbReference>
<protein>
    <submittedName>
        <fullName evidence="2">DUF1330 domain-containing protein</fullName>
    </submittedName>
</protein>
<dbReference type="RefSeq" id="WP_263739277.1">
    <property type="nucleotide sequence ID" value="NZ_JAOWKZ010000002.1"/>
</dbReference>
<dbReference type="InterPro" id="IPR010753">
    <property type="entry name" value="DUF1330"/>
</dbReference>
<evidence type="ECO:0000259" key="1">
    <source>
        <dbReference type="Pfam" id="PF07045"/>
    </source>
</evidence>
<evidence type="ECO:0000313" key="2">
    <source>
        <dbReference type="EMBL" id="MCV2872081.1"/>
    </source>
</evidence>
<sequence length="93" mass="9919">MIYAVVRLTITDPDTFASYASKAGPALAKWGAKPEAMTTEPTRLEGDAALPGRVVLLSFPDRDAALGWINDPELAEVHALRQKAGDSEIVLIG</sequence>
<dbReference type="Pfam" id="PF07045">
    <property type="entry name" value="DUF1330"/>
    <property type="match status" value="1"/>
</dbReference>
<accession>A0ABT2ZLS9</accession>
<dbReference type="Proteomes" id="UP001652564">
    <property type="component" value="Unassembled WGS sequence"/>
</dbReference>
<gene>
    <name evidence="2" type="ORF">OEZ71_07205</name>
</gene>
<name>A0ABT2ZLS9_9RHOB</name>
<dbReference type="EMBL" id="JAOWKZ010000002">
    <property type="protein sequence ID" value="MCV2872081.1"/>
    <property type="molecule type" value="Genomic_DNA"/>
</dbReference>
<dbReference type="SUPFAM" id="SSF54909">
    <property type="entry name" value="Dimeric alpha+beta barrel"/>
    <property type="match status" value="1"/>
</dbReference>
<comment type="caution">
    <text evidence="2">The sequence shown here is derived from an EMBL/GenBank/DDBJ whole genome shotgun (WGS) entry which is preliminary data.</text>
</comment>
<organism evidence="2 3">
    <name type="scientific">Albidovulum litorale</name>
    <dbReference type="NCBI Taxonomy" id="2984134"/>
    <lineage>
        <taxon>Bacteria</taxon>
        <taxon>Pseudomonadati</taxon>
        <taxon>Pseudomonadota</taxon>
        <taxon>Alphaproteobacteria</taxon>
        <taxon>Rhodobacterales</taxon>
        <taxon>Paracoccaceae</taxon>
        <taxon>Albidovulum</taxon>
    </lineage>
</organism>